<reference evidence="2" key="1">
    <citation type="submission" date="2018-05" db="EMBL/GenBank/DDBJ databases">
        <title>Draft genome of Mucuna pruriens seed.</title>
        <authorList>
            <person name="Nnadi N.E."/>
            <person name="Vos R."/>
            <person name="Hasami M.H."/>
            <person name="Devisetty U.K."/>
            <person name="Aguiy J.C."/>
        </authorList>
    </citation>
    <scope>NUCLEOTIDE SEQUENCE [LARGE SCALE GENOMIC DNA]</scope>
    <source>
        <strain evidence="2">JCA_2017</strain>
    </source>
</reference>
<sequence length="242" mass="29055">MASLDAYCLLAEEREPSTFQEALRSSNKWKPYVEIRHGNLLNFQKAKKSLVANGFTKSNEMTMIKWNDIVQDWWLKDMLRKKNLKRRYIYSNKKAYRIRKIYDLKQISMHLDYNRLSLDHCTYYNRFDDNDFVILVLYVNDMVLQLASEFGMKDLGPTNKILGMQIHRDKKDREIWLSQMNYLQKVLQCFNMQDHQFLPHFFMSPNNEAKRMEMSRVLYASTIENLIYVMIFTRADIAQVVE</sequence>
<dbReference type="EMBL" id="QJKJ01004464">
    <property type="protein sequence ID" value="RDX94063.1"/>
    <property type="molecule type" value="Genomic_DNA"/>
</dbReference>
<dbReference type="AlphaFoldDB" id="A0A371GUE8"/>
<feature type="domain" description="Reverse transcriptase Ty1/copia-type" evidence="1">
    <location>
        <begin position="103"/>
        <end position="195"/>
    </location>
</feature>
<dbReference type="OrthoDB" id="2679603at2759"/>
<accession>A0A371GUE8</accession>
<evidence type="ECO:0000313" key="2">
    <source>
        <dbReference type="EMBL" id="RDX94063.1"/>
    </source>
</evidence>
<keyword evidence="3" id="KW-1185">Reference proteome</keyword>
<name>A0A371GUE8_MUCPR</name>
<dbReference type="Proteomes" id="UP000257109">
    <property type="component" value="Unassembled WGS sequence"/>
</dbReference>
<protein>
    <recommendedName>
        <fullName evidence="1">Reverse transcriptase Ty1/copia-type domain-containing protein</fullName>
    </recommendedName>
</protein>
<comment type="caution">
    <text evidence="2">The sequence shown here is derived from an EMBL/GenBank/DDBJ whole genome shotgun (WGS) entry which is preliminary data.</text>
</comment>
<proteinExistence type="predicted"/>
<evidence type="ECO:0000259" key="1">
    <source>
        <dbReference type="Pfam" id="PF07727"/>
    </source>
</evidence>
<evidence type="ECO:0000313" key="3">
    <source>
        <dbReference type="Proteomes" id="UP000257109"/>
    </source>
</evidence>
<dbReference type="InterPro" id="IPR013103">
    <property type="entry name" value="RVT_2"/>
</dbReference>
<organism evidence="2 3">
    <name type="scientific">Mucuna pruriens</name>
    <name type="common">Velvet bean</name>
    <name type="synonym">Dolichos pruriens</name>
    <dbReference type="NCBI Taxonomy" id="157652"/>
    <lineage>
        <taxon>Eukaryota</taxon>
        <taxon>Viridiplantae</taxon>
        <taxon>Streptophyta</taxon>
        <taxon>Embryophyta</taxon>
        <taxon>Tracheophyta</taxon>
        <taxon>Spermatophyta</taxon>
        <taxon>Magnoliopsida</taxon>
        <taxon>eudicotyledons</taxon>
        <taxon>Gunneridae</taxon>
        <taxon>Pentapetalae</taxon>
        <taxon>rosids</taxon>
        <taxon>fabids</taxon>
        <taxon>Fabales</taxon>
        <taxon>Fabaceae</taxon>
        <taxon>Papilionoideae</taxon>
        <taxon>50 kb inversion clade</taxon>
        <taxon>NPAAA clade</taxon>
        <taxon>indigoferoid/millettioid clade</taxon>
        <taxon>Phaseoleae</taxon>
        <taxon>Mucuna</taxon>
    </lineage>
</organism>
<dbReference type="Pfam" id="PF07727">
    <property type="entry name" value="RVT_2"/>
    <property type="match status" value="1"/>
</dbReference>
<feature type="non-terminal residue" evidence="2">
    <location>
        <position position="1"/>
    </location>
</feature>
<gene>
    <name evidence="2" type="ORF">CR513_23597</name>
</gene>